<evidence type="ECO:0000313" key="2">
    <source>
        <dbReference type="Proteomes" id="UP000886998"/>
    </source>
</evidence>
<accession>A0A8X6WM60</accession>
<dbReference type="AlphaFoldDB" id="A0A8X6WM60"/>
<sequence length="103" mass="11477">MRNQQGLSFWVYHFSESITGVASLSMHGRRADECFHLLKNQLQVVGCFGIRQYLGVLNPPSVDGLKRDENFLPVTNPSQKGRVGRLLKATLLGRIVKVAPAIE</sequence>
<proteinExistence type="predicted"/>
<keyword evidence="2" id="KW-1185">Reference proteome</keyword>
<gene>
    <name evidence="1" type="ORF">TNIN_398921</name>
</gene>
<dbReference type="Proteomes" id="UP000886998">
    <property type="component" value="Unassembled WGS sequence"/>
</dbReference>
<organism evidence="1 2">
    <name type="scientific">Trichonephila inaurata madagascariensis</name>
    <dbReference type="NCBI Taxonomy" id="2747483"/>
    <lineage>
        <taxon>Eukaryota</taxon>
        <taxon>Metazoa</taxon>
        <taxon>Ecdysozoa</taxon>
        <taxon>Arthropoda</taxon>
        <taxon>Chelicerata</taxon>
        <taxon>Arachnida</taxon>
        <taxon>Araneae</taxon>
        <taxon>Araneomorphae</taxon>
        <taxon>Entelegynae</taxon>
        <taxon>Araneoidea</taxon>
        <taxon>Nephilidae</taxon>
        <taxon>Trichonephila</taxon>
        <taxon>Trichonephila inaurata</taxon>
    </lineage>
</organism>
<name>A0A8X6WM60_9ARAC</name>
<evidence type="ECO:0000313" key="1">
    <source>
        <dbReference type="EMBL" id="GFY37732.1"/>
    </source>
</evidence>
<reference evidence="1" key="1">
    <citation type="submission" date="2020-08" db="EMBL/GenBank/DDBJ databases">
        <title>Multicomponent nature underlies the extraordinary mechanical properties of spider dragline silk.</title>
        <authorList>
            <person name="Kono N."/>
            <person name="Nakamura H."/>
            <person name="Mori M."/>
            <person name="Yoshida Y."/>
            <person name="Ohtoshi R."/>
            <person name="Malay A.D."/>
            <person name="Moran D.A.P."/>
            <person name="Tomita M."/>
            <person name="Numata K."/>
            <person name="Arakawa K."/>
        </authorList>
    </citation>
    <scope>NUCLEOTIDE SEQUENCE</scope>
</reference>
<protein>
    <submittedName>
        <fullName evidence="1">Uncharacterized protein</fullName>
    </submittedName>
</protein>
<dbReference type="EMBL" id="BMAV01000439">
    <property type="protein sequence ID" value="GFY37732.1"/>
    <property type="molecule type" value="Genomic_DNA"/>
</dbReference>
<comment type="caution">
    <text evidence="1">The sequence shown here is derived from an EMBL/GenBank/DDBJ whole genome shotgun (WGS) entry which is preliminary data.</text>
</comment>